<comment type="similarity">
    <text evidence="1">Belongs to the UPF0751 family.</text>
</comment>
<evidence type="ECO:0000256" key="1">
    <source>
        <dbReference type="ARBA" id="ARBA00007189"/>
    </source>
</evidence>
<evidence type="ECO:0000313" key="2">
    <source>
        <dbReference type="EMBL" id="RBP59655.1"/>
    </source>
</evidence>
<dbReference type="RefSeq" id="WP_113921440.1">
    <property type="nucleotide sequence ID" value="NZ_CALNCS010000227.1"/>
</dbReference>
<dbReference type="InterPro" id="IPR016772">
    <property type="entry name" value="UCP020408"/>
</dbReference>
<protein>
    <recommendedName>
        <fullName evidence="4">DUF2325 domain-containing protein</fullName>
    </recommendedName>
</protein>
<dbReference type="EMBL" id="QNRX01000018">
    <property type="protein sequence ID" value="RBP59655.1"/>
    <property type="molecule type" value="Genomic_DNA"/>
</dbReference>
<accession>A0A366HZS2</accession>
<name>A0A366HZS2_9FIRM</name>
<organism evidence="2 3">
    <name type="scientific">Alkalibaculum bacchi</name>
    <dbReference type="NCBI Taxonomy" id="645887"/>
    <lineage>
        <taxon>Bacteria</taxon>
        <taxon>Bacillati</taxon>
        <taxon>Bacillota</taxon>
        <taxon>Clostridia</taxon>
        <taxon>Eubacteriales</taxon>
        <taxon>Eubacteriaceae</taxon>
        <taxon>Alkalibaculum</taxon>
    </lineage>
</organism>
<gene>
    <name evidence="2" type="ORF">DES36_1185</name>
</gene>
<dbReference type="Proteomes" id="UP000253490">
    <property type="component" value="Unassembled WGS sequence"/>
</dbReference>
<evidence type="ECO:0000313" key="3">
    <source>
        <dbReference type="Proteomes" id="UP000253490"/>
    </source>
</evidence>
<keyword evidence="3" id="KW-1185">Reference proteome</keyword>
<sequence length="96" mass="10467">MSIVLVGGHDRLHSEYKGVGSQRGHKLKIYTQMPTKFNKAIGHPDAIVLFTSTVSHKMVGVAVKEAKKKGIPIVRCHNSSLGSLEKSLLELESTSK</sequence>
<proteinExistence type="inferred from homology"/>
<dbReference type="AlphaFoldDB" id="A0A366HZS2"/>
<evidence type="ECO:0008006" key="4">
    <source>
        <dbReference type="Google" id="ProtNLM"/>
    </source>
</evidence>
<dbReference type="OrthoDB" id="5396775at2"/>
<reference evidence="2 3" key="1">
    <citation type="submission" date="2018-06" db="EMBL/GenBank/DDBJ databases">
        <title>Genomic Encyclopedia of Type Strains, Phase IV (KMG-IV): sequencing the most valuable type-strain genomes for metagenomic binning, comparative biology and taxonomic classification.</title>
        <authorList>
            <person name="Goeker M."/>
        </authorList>
    </citation>
    <scope>NUCLEOTIDE SEQUENCE [LARGE SCALE GENOMIC DNA]</scope>
    <source>
        <strain evidence="2 3">DSM 22112</strain>
    </source>
</reference>
<comment type="caution">
    <text evidence="2">The sequence shown here is derived from an EMBL/GenBank/DDBJ whole genome shotgun (WGS) entry which is preliminary data.</text>
</comment>
<dbReference type="Pfam" id="PF10087">
    <property type="entry name" value="DUF2325"/>
    <property type="match status" value="1"/>
</dbReference>